<dbReference type="GO" id="GO:0003995">
    <property type="term" value="F:acyl-CoA dehydrogenase activity"/>
    <property type="evidence" value="ECO:0007669"/>
    <property type="project" value="InterPro"/>
</dbReference>
<reference evidence="10" key="1">
    <citation type="journal article" date="2020" name="mSystems">
        <title>Genome- and Community-Level Interaction Insights into Carbon Utilization and Element Cycling Functions of Hydrothermarchaeota in Hydrothermal Sediment.</title>
        <authorList>
            <person name="Zhou Z."/>
            <person name="Liu Y."/>
            <person name="Xu W."/>
            <person name="Pan J."/>
            <person name="Luo Z.H."/>
            <person name="Li M."/>
        </authorList>
    </citation>
    <scope>NUCLEOTIDE SEQUENCE [LARGE SCALE GENOMIC DNA]</scope>
    <source>
        <strain evidence="10">SpSt-914</strain>
    </source>
</reference>
<dbReference type="Pfam" id="PF02771">
    <property type="entry name" value="Acyl-CoA_dh_N"/>
    <property type="match status" value="1"/>
</dbReference>
<feature type="domain" description="Acyl-CoA oxidase/dehydrogenase middle" evidence="8">
    <location>
        <begin position="123"/>
        <end position="222"/>
    </location>
</feature>
<dbReference type="FunFam" id="1.10.540.10:FF:000002">
    <property type="entry name" value="Acyl-CoA dehydrogenase FadE19"/>
    <property type="match status" value="1"/>
</dbReference>
<comment type="caution">
    <text evidence="10">The sequence shown here is derived from an EMBL/GenBank/DDBJ whole genome shotgun (WGS) entry which is preliminary data.</text>
</comment>
<dbReference type="PANTHER" id="PTHR43884:SF12">
    <property type="entry name" value="ISOVALERYL-COA DEHYDROGENASE, MITOCHONDRIAL-RELATED"/>
    <property type="match status" value="1"/>
</dbReference>
<comment type="cofactor">
    <cofactor evidence="1 6">
        <name>FAD</name>
        <dbReference type="ChEBI" id="CHEBI:57692"/>
    </cofactor>
</comment>
<evidence type="ECO:0000259" key="9">
    <source>
        <dbReference type="Pfam" id="PF02771"/>
    </source>
</evidence>
<evidence type="ECO:0000313" key="10">
    <source>
        <dbReference type="EMBL" id="HGD13193.1"/>
    </source>
</evidence>
<dbReference type="InterPro" id="IPR036250">
    <property type="entry name" value="AcylCo_DH-like_C"/>
</dbReference>
<evidence type="ECO:0000256" key="5">
    <source>
        <dbReference type="ARBA" id="ARBA00023002"/>
    </source>
</evidence>
<proteinExistence type="inferred from homology"/>
<dbReference type="FunFam" id="2.40.110.10:FF:000001">
    <property type="entry name" value="Acyl-CoA dehydrogenase, mitochondrial"/>
    <property type="match status" value="1"/>
</dbReference>
<dbReference type="InterPro" id="IPR009075">
    <property type="entry name" value="AcylCo_DH/oxidase_C"/>
</dbReference>
<dbReference type="AlphaFoldDB" id="A0A7V3PTM3"/>
<name>A0A7V3PTM3_UNCW3</name>
<evidence type="ECO:0000259" key="7">
    <source>
        <dbReference type="Pfam" id="PF00441"/>
    </source>
</evidence>
<dbReference type="PIRSF" id="PIRSF016578">
    <property type="entry name" value="HsaA"/>
    <property type="match status" value="1"/>
</dbReference>
<dbReference type="InterPro" id="IPR037069">
    <property type="entry name" value="AcylCoA_DH/ox_N_sf"/>
</dbReference>
<keyword evidence="3 6" id="KW-0285">Flavoprotein</keyword>
<comment type="similarity">
    <text evidence="2 6">Belongs to the acyl-CoA dehydrogenase family.</text>
</comment>
<dbReference type="Gene3D" id="1.10.540.10">
    <property type="entry name" value="Acyl-CoA dehydrogenase/oxidase, N-terminal domain"/>
    <property type="match status" value="1"/>
</dbReference>
<keyword evidence="4 6" id="KW-0274">FAD</keyword>
<dbReference type="SUPFAM" id="SSF56645">
    <property type="entry name" value="Acyl-CoA dehydrogenase NM domain-like"/>
    <property type="match status" value="1"/>
</dbReference>
<dbReference type="GO" id="GO:0050660">
    <property type="term" value="F:flavin adenine dinucleotide binding"/>
    <property type="evidence" value="ECO:0007669"/>
    <property type="project" value="InterPro"/>
</dbReference>
<evidence type="ECO:0000256" key="3">
    <source>
        <dbReference type="ARBA" id="ARBA00022630"/>
    </source>
</evidence>
<dbReference type="Gene3D" id="1.20.140.10">
    <property type="entry name" value="Butyryl-CoA Dehydrogenase, subunit A, domain 3"/>
    <property type="match status" value="1"/>
</dbReference>
<dbReference type="InterPro" id="IPR013786">
    <property type="entry name" value="AcylCoA_DH/ox_N"/>
</dbReference>
<dbReference type="PROSITE" id="PS00072">
    <property type="entry name" value="ACYL_COA_DH_1"/>
    <property type="match status" value="1"/>
</dbReference>
<dbReference type="InterPro" id="IPR046373">
    <property type="entry name" value="Acyl-CoA_Oxase/DH_mid-dom_sf"/>
</dbReference>
<dbReference type="Pfam" id="PF02770">
    <property type="entry name" value="Acyl-CoA_dh_M"/>
    <property type="match status" value="1"/>
</dbReference>
<dbReference type="InterPro" id="IPR006091">
    <property type="entry name" value="Acyl-CoA_Oxase/DH_mid-dom"/>
</dbReference>
<keyword evidence="5 6" id="KW-0560">Oxidoreductase</keyword>
<dbReference type="Gene3D" id="2.40.110.10">
    <property type="entry name" value="Butyryl-CoA Dehydrogenase, subunit A, domain 2"/>
    <property type="match status" value="1"/>
</dbReference>
<dbReference type="PANTHER" id="PTHR43884">
    <property type="entry name" value="ACYL-COA DEHYDROGENASE"/>
    <property type="match status" value="1"/>
</dbReference>
<dbReference type="InterPro" id="IPR009100">
    <property type="entry name" value="AcylCoA_DH/oxidase_NM_dom_sf"/>
</dbReference>
<evidence type="ECO:0000256" key="2">
    <source>
        <dbReference type="ARBA" id="ARBA00009347"/>
    </source>
</evidence>
<feature type="domain" description="Acyl-CoA dehydrogenase/oxidase C-terminal" evidence="7">
    <location>
        <begin position="234"/>
        <end position="379"/>
    </location>
</feature>
<dbReference type="EMBL" id="DTMZ01000091">
    <property type="protein sequence ID" value="HGD13193.1"/>
    <property type="molecule type" value="Genomic_DNA"/>
</dbReference>
<gene>
    <name evidence="10" type="ORF">ENX16_03850</name>
</gene>
<accession>A0A7V3PTM3</accession>
<sequence>MIDFKFTAEQLLIQQIAREFARKEVQPRIQQNDRAGRFDPEIIPKMAQLGLLGLTIPQTYSGTGGDYIALGIACEELEYIDTSLRVILSVHIGLVSLTLLAWGNESQKQKYLIPQAKGEKIAAFGLTEPAAGSDVLGIAARAQKKGDHYIINGEKTWISLADIADHFLIFAWTDPKKKEQRDHTGISCFILERGMAGLTTSTIHGKLGIRAGNTGSIALNDVIVPKENLLGAEGEGFKIAMFAIDQGRYTVAAGATGLIRACLDAAVNYANTRRSFGRLIAEHQLVKEMIGEMAVNYQAARLLYLNAGWQKNQGRTATRATSAAKLFACEAAEKAASNAVQIFGAYGFADEYPVERFYRNAKGAQIYEGTREIHKLLQADFALGLRQEKNSRVTLPPHNERG</sequence>
<evidence type="ECO:0000256" key="6">
    <source>
        <dbReference type="RuleBase" id="RU362125"/>
    </source>
</evidence>
<dbReference type="Pfam" id="PF00441">
    <property type="entry name" value="Acyl-CoA_dh_1"/>
    <property type="match status" value="1"/>
</dbReference>
<feature type="domain" description="Acyl-CoA dehydrogenase/oxidase N-terminal" evidence="9">
    <location>
        <begin position="7"/>
        <end position="119"/>
    </location>
</feature>
<evidence type="ECO:0000256" key="4">
    <source>
        <dbReference type="ARBA" id="ARBA00022827"/>
    </source>
</evidence>
<dbReference type="FunFam" id="1.20.140.10:FF:000011">
    <property type="entry name" value="Medium-chain specific acyl-CoA dehydrogenase, mitochondrial"/>
    <property type="match status" value="1"/>
</dbReference>
<evidence type="ECO:0000259" key="8">
    <source>
        <dbReference type="Pfam" id="PF02770"/>
    </source>
</evidence>
<dbReference type="InterPro" id="IPR006089">
    <property type="entry name" value="Acyl-CoA_DH_CS"/>
</dbReference>
<dbReference type="SUPFAM" id="SSF47203">
    <property type="entry name" value="Acyl-CoA dehydrogenase C-terminal domain-like"/>
    <property type="match status" value="1"/>
</dbReference>
<evidence type="ECO:0000256" key="1">
    <source>
        <dbReference type="ARBA" id="ARBA00001974"/>
    </source>
</evidence>
<protein>
    <submittedName>
        <fullName evidence="10">Butyryl-CoA dehydrogenase</fullName>
    </submittedName>
</protein>
<organism evidence="10">
    <name type="scientific">candidate division WOR-3 bacterium</name>
    <dbReference type="NCBI Taxonomy" id="2052148"/>
    <lineage>
        <taxon>Bacteria</taxon>
        <taxon>Bacteria division WOR-3</taxon>
    </lineage>
</organism>